<keyword evidence="3" id="KW-1185">Reference proteome</keyword>
<proteinExistence type="predicted"/>
<protein>
    <recommendedName>
        <fullName evidence="1">TniQ domain-containing protein</fullName>
    </recommendedName>
</protein>
<evidence type="ECO:0000259" key="1">
    <source>
        <dbReference type="Pfam" id="PF06527"/>
    </source>
</evidence>
<sequence length="489" mass="53421">MLQPVLPLDPEETLLSYADRMSLFHTGRGMERVLKDIGIARDPFMAGHPDAASAFAEATGHPADMIHRLAIRVSPRIGTFRGEDITRSFLSPRAARYCPLCLAEDGPVEDRRFRLIWGFSLVHRCDRHGVHLASSRESQAINLRLSMAGDALATPVRTRTETPQYLDWLRRRLEGYTANDSAWLAGQTLEQVLMASHMLGAVMAHGHKVVPRNLLAQAAEAVTETGFSIYREGKGAIDEALDAVRRASPAKAVQAGPLAYYGQLYDWLDRRSNAIDPGPIRDILREHIVKNSAVEPATTVLGVEITERRFHTLQSLAKEIGTTRKRMERLLKKLGEIPADATEVESGNMVFAADHVVPLIESFHSAVSLSDVPSYLGASKGQVEALYRCGIVEPLVPRTGRGSVRNVVVARDHLDTLLATLGTFAIADPASHAMLRPMAHACQHGAGPFEEVFKKVLSGEMPATRRAGAPGIGAILINTDHIAAKNTET</sequence>
<reference evidence="2 3" key="1">
    <citation type="submission" date="2018-03" db="EMBL/GenBank/DDBJ databases">
        <authorList>
            <person name="Keele B.F."/>
        </authorList>
    </citation>
    <scope>NUCLEOTIDE SEQUENCE [LARGE SCALE GENOMIC DNA]</scope>
    <source>
        <strain evidence="2 3">CECT 8504</strain>
    </source>
</reference>
<dbReference type="InterPro" id="IPR009492">
    <property type="entry name" value="TniQ"/>
</dbReference>
<dbReference type="Proteomes" id="UP000244912">
    <property type="component" value="Unassembled WGS sequence"/>
</dbReference>
<gene>
    <name evidence="2" type="ORF">PAA8504_02418</name>
</gene>
<organism evidence="2 3">
    <name type="scientific">Palleronia abyssalis</name>
    <dbReference type="NCBI Taxonomy" id="1501240"/>
    <lineage>
        <taxon>Bacteria</taxon>
        <taxon>Pseudomonadati</taxon>
        <taxon>Pseudomonadota</taxon>
        <taxon>Alphaproteobacteria</taxon>
        <taxon>Rhodobacterales</taxon>
        <taxon>Roseobacteraceae</taxon>
        <taxon>Palleronia</taxon>
    </lineage>
</organism>
<accession>A0A2R8BWQ0</accession>
<dbReference type="RefSeq" id="WP_181375778.1">
    <property type="nucleotide sequence ID" value="NZ_ONZF01000004.1"/>
</dbReference>
<evidence type="ECO:0000313" key="3">
    <source>
        <dbReference type="Proteomes" id="UP000244912"/>
    </source>
</evidence>
<evidence type="ECO:0000313" key="2">
    <source>
        <dbReference type="EMBL" id="SPJ24584.1"/>
    </source>
</evidence>
<dbReference type="AlphaFoldDB" id="A0A2R8BWQ0"/>
<dbReference type="Pfam" id="PF06527">
    <property type="entry name" value="TniQ"/>
    <property type="match status" value="1"/>
</dbReference>
<name>A0A2R8BWQ0_9RHOB</name>
<dbReference type="EMBL" id="ONZF01000004">
    <property type="protein sequence ID" value="SPJ24584.1"/>
    <property type="molecule type" value="Genomic_DNA"/>
</dbReference>
<feature type="domain" description="TniQ" evidence="1">
    <location>
        <begin position="7"/>
        <end position="132"/>
    </location>
</feature>